<organism evidence="8 9">
    <name type="scientific">Gulosibacter faecalis</name>
    <dbReference type="NCBI Taxonomy" id="272240"/>
    <lineage>
        <taxon>Bacteria</taxon>
        <taxon>Bacillati</taxon>
        <taxon>Actinomycetota</taxon>
        <taxon>Actinomycetes</taxon>
        <taxon>Micrococcales</taxon>
        <taxon>Microbacteriaceae</taxon>
        <taxon>Gulosibacter</taxon>
    </lineage>
</organism>
<dbReference type="PROSITE" id="PS51733">
    <property type="entry name" value="BPL_LPL_CATALYTIC"/>
    <property type="match status" value="1"/>
</dbReference>
<dbReference type="CDD" id="cd16444">
    <property type="entry name" value="LipB"/>
    <property type="match status" value="1"/>
</dbReference>
<dbReference type="SUPFAM" id="SSF55681">
    <property type="entry name" value="Class II aaRS and biotin synthetases"/>
    <property type="match status" value="1"/>
</dbReference>
<keyword evidence="2 5" id="KW-0808">Transferase</keyword>
<dbReference type="InterPro" id="IPR020605">
    <property type="entry name" value="Octanoyltransferase_CS"/>
</dbReference>
<comment type="function">
    <text evidence="4 5 6">Catalyzes the transfer of endogenously produced octanoic acid from octanoyl-acyl-carrier-protein onto the lipoyl domains of lipoate-dependent enzymes. Lipoyl-ACP can also act as a substrate although octanoyl-ACP is likely to be the physiological substrate.</text>
</comment>
<feature type="binding site" evidence="5">
    <location>
        <begin position="69"/>
        <end position="76"/>
    </location>
    <ligand>
        <name>substrate</name>
    </ligand>
</feature>
<comment type="subcellular location">
    <subcellularLocation>
        <location evidence="5">Cytoplasm</location>
    </subcellularLocation>
</comment>
<dbReference type="NCBIfam" id="TIGR00214">
    <property type="entry name" value="lipB"/>
    <property type="match status" value="1"/>
</dbReference>
<feature type="binding site" evidence="5">
    <location>
        <begin position="140"/>
        <end position="142"/>
    </location>
    <ligand>
        <name>substrate</name>
    </ligand>
</feature>
<dbReference type="InterPro" id="IPR004143">
    <property type="entry name" value="BPL_LPL_catalytic"/>
</dbReference>
<evidence type="ECO:0000256" key="5">
    <source>
        <dbReference type="HAMAP-Rule" id="MF_00013"/>
    </source>
</evidence>
<dbReference type="PANTHER" id="PTHR10993">
    <property type="entry name" value="OCTANOYLTRANSFERASE"/>
    <property type="match status" value="1"/>
</dbReference>
<feature type="binding site" evidence="5">
    <location>
        <begin position="153"/>
        <end position="155"/>
    </location>
    <ligand>
        <name>substrate</name>
    </ligand>
</feature>
<evidence type="ECO:0000256" key="3">
    <source>
        <dbReference type="ARBA" id="ARBA00023315"/>
    </source>
</evidence>
<dbReference type="EMBL" id="JBHUNE010000006">
    <property type="protein sequence ID" value="MFD2758583.1"/>
    <property type="molecule type" value="Genomic_DNA"/>
</dbReference>
<comment type="similarity">
    <text evidence="5 6">Belongs to the LipB family.</text>
</comment>
<protein>
    <recommendedName>
        <fullName evidence="5 6">Octanoyltransferase</fullName>
        <ecNumber evidence="5 6">2.3.1.181</ecNumber>
    </recommendedName>
    <alternativeName>
        <fullName evidence="5">Lipoate-protein ligase B</fullName>
    </alternativeName>
    <alternativeName>
        <fullName evidence="5">Lipoyl/octanoyl transferase</fullName>
    </alternativeName>
    <alternativeName>
        <fullName evidence="5">Octanoyl-[acyl-carrier-protein]-protein N-octanoyltransferase</fullName>
    </alternativeName>
</protein>
<comment type="caution">
    <text evidence="8">The sequence shown here is derived from an EMBL/GenBank/DDBJ whole genome shotgun (WGS) entry which is preliminary data.</text>
</comment>
<dbReference type="GO" id="GO:0033819">
    <property type="term" value="F:lipoyl(octanoyl) transferase activity"/>
    <property type="evidence" value="ECO:0007669"/>
    <property type="project" value="UniProtKB-EC"/>
</dbReference>
<evidence type="ECO:0000313" key="8">
    <source>
        <dbReference type="EMBL" id="MFD2758583.1"/>
    </source>
</evidence>
<dbReference type="InterPro" id="IPR045864">
    <property type="entry name" value="aa-tRNA-synth_II/BPL/LPL"/>
</dbReference>
<comment type="catalytic activity">
    <reaction evidence="5 6">
        <text>octanoyl-[ACP] + L-lysyl-[protein] = N(6)-octanoyl-L-lysyl-[protein] + holo-[ACP] + H(+)</text>
        <dbReference type="Rhea" id="RHEA:17665"/>
        <dbReference type="Rhea" id="RHEA-COMP:9636"/>
        <dbReference type="Rhea" id="RHEA-COMP:9685"/>
        <dbReference type="Rhea" id="RHEA-COMP:9752"/>
        <dbReference type="Rhea" id="RHEA-COMP:9928"/>
        <dbReference type="ChEBI" id="CHEBI:15378"/>
        <dbReference type="ChEBI" id="CHEBI:29969"/>
        <dbReference type="ChEBI" id="CHEBI:64479"/>
        <dbReference type="ChEBI" id="CHEBI:78463"/>
        <dbReference type="ChEBI" id="CHEBI:78809"/>
        <dbReference type="EC" id="2.3.1.181"/>
    </reaction>
</comment>
<comment type="miscellaneous">
    <text evidence="5">In the reaction, the free carboxyl group of octanoic acid is attached via an amide linkage to the epsilon-amino group of a specific lysine residue of lipoyl domains of lipoate-dependent enzymes.</text>
</comment>
<dbReference type="Pfam" id="PF21948">
    <property type="entry name" value="LplA-B_cat"/>
    <property type="match status" value="1"/>
</dbReference>
<accession>A0ABW5UYX4</accession>
<sequence>MQQLRLLEDTPLDYRFVDDRQRAMHAEIAAGSRPNTVIYTEFAPVYTAGSRTLTDDLPDDSVPILRVDRGGSVTYHGPGQLIAYPLVRVAGRQDVVAYVRALEAAVIGVAAHFRIAAQRVAGRTGAWIVRAGEPDRKLCAIGVRFAKHTTMHGLALNVSTDLADFDRIVPCGIRDAATTSLADLGVTATLGEVADVLHPLLERELARFQHVEGVAA</sequence>
<dbReference type="EC" id="2.3.1.181" evidence="5 6"/>
<feature type="site" description="Lowers pKa of active site Cys" evidence="5">
    <location>
        <position position="137"/>
    </location>
</feature>
<evidence type="ECO:0000256" key="1">
    <source>
        <dbReference type="ARBA" id="ARBA00004821"/>
    </source>
</evidence>
<reference evidence="9" key="1">
    <citation type="journal article" date="2019" name="Int. J. Syst. Evol. Microbiol.">
        <title>The Global Catalogue of Microorganisms (GCM) 10K type strain sequencing project: providing services to taxonomists for standard genome sequencing and annotation.</title>
        <authorList>
            <consortium name="The Broad Institute Genomics Platform"/>
            <consortium name="The Broad Institute Genome Sequencing Center for Infectious Disease"/>
            <person name="Wu L."/>
            <person name="Ma J."/>
        </authorList>
    </citation>
    <scope>NUCLEOTIDE SEQUENCE [LARGE SCALE GENOMIC DNA]</scope>
    <source>
        <strain evidence="9">TISTR 1514</strain>
    </source>
</reference>
<evidence type="ECO:0000256" key="4">
    <source>
        <dbReference type="ARBA" id="ARBA00024732"/>
    </source>
</evidence>
<feature type="active site" description="Acyl-thioester intermediate" evidence="5">
    <location>
        <position position="171"/>
    </location>
</feature>
<gene>
    <name evidence="5 8" type="primary">lipB</name>
    <name evidence="8" type="ORF">ACFSW7_09345</name>
</gene>
<evidence type="ECO:0000256" key="2">
    <source>
        <dbReference type="ARBA" id="ARBA00022679"/>
    </source>
</evidence>
<dbReference type="Gene3D" id="3.30.930.10">
    <property type="entry name" value="Bira Bifunctional Protein, Domain 2"/>
    <property type="match status" value="1"/>
</dbReference>
<feature type="domain" description="BPL/LPL catalytic" evidence="7">
    <location>
        <begin position="31"/>
        <end position="209"/>
    </location>
</feature>
<comment type="pathway">
    <text evidence="1 5 6">Protein modification; protein lipoylation via endogenous pathway; protein N(6)-(lipoyl)lysine from octanoyl-[acyl-carrier-protein]: step 1/2.</text>
</comment>
<dbReference type="Proteomes" id="UP001597492">
    <property type="component" value="Unassembled WGS sequence"/>
</dbReference>
<dbReference type="RefSeq" id="WP_019617675.1">
    <property type="nucleotide sequence ID" value="NZ_JBHUNE010000006.1"/>
</dbReference>
<dbReference type="PIRSF" id="PIRSF016262">
    <property type="entry name" value="LPLase"/>
    <property type="match status" value="1"/>
</dbReference>
<dbReference type="PANTHER" id="PTHR10993:SF7">
    <property type="entry name" value="LIPOYLTRANSFERASE 2, MITOCHONDRIAL-RELATED"/>
    <property type="match status" value="1"/>
</dbReference>
<dbReference type="NCBIfam" id="NF010925">
    <property type="entry name" value="PRK14345.1"/>
    <property type="match status" value="1"/>
</dbReference>
<dbReference type="PROSITE" id="PS01313">
    <property type="entry name" value="LIPB"/>
    <property type="match status" value="1"/>
</dbReference>
<evidence type="ECO:0000259" key="7">
    <source>
        <dbReference type="PROSITE" id="PS51733"/>
    </source>
</evidence>
<name>A0ABW5UYX4_9MICO</name>
<dbReference type="InterPro" id="IPR000544">
    <property type="entry name" value="Octanoyltransferase"/>
</dbReference>
<keyword evidence="3 5" id="KW-0012">Acyltransferase</keyword>
<keyword evidence="5" id="KW-0963">Cytoplasm</keyword>
<evidence type="ECO:0000313" key="9">
    <source>
        <dbReference type="Proteomes" id="UP001597492"/>
    </source>
</evidence>
<proteinExistence type="inferred from homology"/>
<evidence type="ECO:0000256" key="6">
    <source>
        <dbReference type="PIRNR" id="PIRNR016262"/>
    </source>
</evidence>
<keyword evidence="9" id="KW-1185">Reference proteome</keyword>
<dbReference type="HAMAP" id="MF_00013">
    <property type="entry name" value="LipB"/>
    <property type="match status" value="1"/>
</dbReference>